<name>A0ABQ4TQ77_9HYPH</name>
<gene>
    <name evidence="2" type="ORF">EKPJFOCH_3658</name>
</gene>
<dbReference type="EMBL" id="BPRA01000017">
    <property type="protein sequence ID" value="GJE57146.1"/>
    <property type="molecule type" value="Genomic_DNA"/>
</dbReference>
<evidence type="ECO:0000313" key="3">
    <source>
        <dbReference type="Proteomes" id="UP001055101"/>
    </source>
</evidence>
<keyword evidence="1" id="KW-0732">Signal</keyword>
<organism evidence="2 3">
    <name type="scientific">Methylobacterium thuringiense</name>
    <dbReference type="NCBI Taxonomy" id="1003091"/>
    <lineage>
        <taxon>Bacteria</taxon>
        <taxon>Pseudomonadati</taxon>
        <taxon>Pseudomonadota</taxon>
        <taxon>Alphaproteobacteria</taxon>
        <taxon>Hyphomicrobiales</taxon>
        <taxon>Methylobacteriaceae</taxon>
        <taxon>Methylobacterium</taxon>
    </lineage>
</organism>
<keyword evidence="3" id="KW-1185">Reference proteome</keyword>
<feature type="signal peptide" evidence="1">
    <location>
        <begin position="1"/>
        <end position="23"/>
    </location>
</feature>
<sequence length="65" mass="7030">MRVRARRRALGLLVFMHSRSDHALGASLFDGGTVSAGKTLTADLDRFGIAVAKSSSWRDTSTHTL</sequence>
<feature type="chain" id="PRO_5045868463" evidence="1">
    <location>
        <begin position="24"/>
        <end position="65"/>
    </location>
</feature>
<reference evidence="2" key="1">
    <citation type="journal article" date="2021" name="Front. Microbiol.">
        <title>Comprehensive Comparative Genomics and Phenotyping of Methylobacterium Species.</title>
        <authorList>
            <person name="Alessa O."/>
            <person name="Ogura Y."/>
            <person name="Fujitani Y."/>
            <person name="Takami H."/>
            <person name="Hayashi T."/>
            <person name="Sahin N."/>
            <person name="Tani A."/>
        </authorList>
    </citation>
    <scope>NUCLEOTIDE SEQUENCE</scope>
    <source>
        <strain evidence="2">DSM 23674</strain>
    </source>
</reference>
<accession>A0ABQ4TQ77</accession>
<protein>
    <submittedName>
        <fullName evidence="2">Uncharacterized protein</fullName>
    </submittedName>
</protein>
<evidence type="ECO:0000256" key="1">
    <source>
        <dbReference type="SAM" id="SignalP"/>
    </source>
</evidence>
<proteinExistence type="predicted"/>
<comment type="caution">
    <text evidence="2">The sequence shown here is derived from an EMBL/GenBank/DDBJ whole genome shotgun (WGS) entry which is preliminary data.</text>
</comment>
<evidence type="ECO:0000313" key="2">
    <source>
        <dbReference type="EMBL" id="GJE57146.1"/>
    </source>
</evidence>
<dbReference type="Proteomes" id="UP001055101">
    <property type="component" value="Unassembled WGS sequence"/>
</dbReference>
<reference evidence="2" key="2">
    <citation type="submission" date="2021-08" db="EMBL/GenBank/DDBJ databases">
        <authorList>
            <person name="Tani A."/>
            <person name="Ola A."/>
            <person name="Ogura Y."/>
            <person name="Katsura K."/>
            <person name="Hayashi T."/>
        </authorList>
    </citation>
    <scope>NUCLEOTIDE SEQUENCE</scope>
    <source>
        <strain evidence="2">DSM 23674</strain>
    </source>
</reference>